<feature type="compositionally biased region" description="Low complexity" evidence="2">
    <location>
        <begin position="168"/>
        <end position="182"/>
    </location>
</feature>
<feature type="region of interest" description="Disordered" evidence="2">
    <location>
        <begin position="1"/>
        <end position="23"/>
    </location>
</feature>
<dbReference type="EMBL" id="HG994364">
    <property type="protein sequence ID" value="CAF2320762.1"/>
    <property type="molecule type" value="Genomic_DNA"/>
</dbReference>
<feature type="non-terminal residue" evidence="3">
    <location>
        <position position="1"/>
    </location>
</feature>
<dbReference type="AlphaFoldDB" id="A0A817B4C3"/>
<sequence>TSSQADQQSHDVPATANSTADSQDALISELLSFQEEMDCCDAEEEATALTCAALADLPVPVEESDVVPDELVSAAAEPAASAIVEPSSSSAVPTLAEVEPLAAPTDVELAVAPAEVEPAAVSKPPPPVKRVIVLGLLALSATSAAPAKGRKRPCANPDAPKRKRCTKGPDAGPSSSKAPSSGLMSQHRAKFVSLIDGVINECGSDVEHLAKELAESQERSAQFEGKLKVIEDAHSAEVSQFEARISDLERDLGKTASSLLKAKDAKKAKALELRRLQRKMKSI</sequence>
<evidence type="ECO:0000313" key="3">
    <source>
        <dbReference type="EMBL" id="CAF2320762.1"/>
    </source>
</evidence>
<gene>
    <name evidence="3" type="ORF">DARMORV10_A10P08540.1</name>
</gene>
<protein>
    <submittedName>
        <fullName evidence="3">(rape) hypothetical protein</fullName>
    </submittedName>
</protein>
<organism evidence="3">
    <name type="scientific">Brassica napus</name>
    <name type="common">Rape</name>
    <dbReference type="NCBI Taxonomy" id="3708"/>
    <lineage>
        <taxon>Eukaryota</taxon>
        <taxon>Viridiplantae</taxon>
        <taxon>Streptophyta</taxon>
        <taxon>Embryophyta</taxon>
        <taxon>Tracheophyta</taxon>
        <taxon>Spermatophyta</taxon>
        <taxon>Magnoliopsida</taxon>
        <taxon>eudicotyledons</taxon>
        <taxon>Gunneridae</taxon>
        <taxon>Pentapetalae</taxon>
        <taxon>rosids</taxon>
        <taxon>malvids</taxon>
        <taxon>Brassicales</taxon>
        <taxon>Brassicaceae</taxon>
        <taxon>Brassiceae</taxon>
        <taxon>Brassica</taxon>
    </lineage>
</organism>
<reference evidence="3" key="1">
    <citation type="submission" date="2021-01" db="EMBL/GenBank/DDBJ databases">
        <authorList>
            <consortium name="Genoscope - CEA"/>
            <person name="William W."/>
        </authorList>
    </citation>
    <scope>NUCLEOTIDE SEQUENCE</scope>
</reference>
<dbReference type="Proteomes" id="UP001295469">
    <property type="component" value="Chromosome A10"/>
</dbReference>
<feature type="coiled-coil region" evidence="1">
    <location>
        <begin position="206"/>
        <end position="279"/>
    </location>
</feature>
<feature type="non-terminal residue" evidence="3">
    <location>
        <position position="283"/>
    </location>
</feature>
<accession>A0A817B4C3</accession>
<evidence type="ECO:0000256" key="2">
    <source>
        <dbReference type="SAM" id="MobiDB-lite"/>
    </source>
</evidence>
<evidence type="ECO:0000256" key="1">
    <source>
        <dbReference type="SAM" id="Coils"/>
    </source>
</evidence>
<proteinExistence type="predicted"/>
<name>A0A817B4C3_BRANA</name>
<keyword evidence="1" id="KW-0175">Coiled coil</keyword>
<feature type="region of interest" description="Disordered" evidence="2">
    <location>
        <begin position="146"/>
        <end position="184"/>
    </location>
</feature>